<evidence type="ECO:0000259" key="6">
    <source>
        <dbReference type="PROSITE" id="PS50983"/>
    </source>
</evidence>
<comment type="subcellular location">
    <subcellularLocation>
        <location evidence="1">Cell envelope</location>
    </subcellularLocation>
</comment>
<evidence type="ECO:0000256" key="1">
    <source>
        <dbReference type="ARBA" id="ARBA00004196"/>
    </source>
</evidence>
<accession>A0AAC9HSI8</accession>
<dbReference type="GO" id="GO:1901678">
    <property type="term" value="P:iron coordination entity transport"/>
    <property type="evidence" value="ECO:0007669"/>
    <property type="project" value="UniProtKB-ARBA"/>
</dbReference>
<evidence type="ECO:0000313" key="7">
    <source>
        <dbReference type="EMBL" id="AOS64570.1"/>
    </source>
</evidence>
<gene>
    <name evidence="7" type="ORF">TL08_18895</name>
</gene>
<evidence type="ECO:0000256" key="5">
    <source>
        <dbReference type="SAM" id="SignalP"/>
    </source>
</evidence>
<keyword evidence="3" id="KW-0813">Transport</keyword>
<dbReference type="KEGG" id="ahm:TL08_18895"/>
<dbReference type="CDD" id="cd01146">
    <property type="entry name" value="FhuD"/>
    <property type="match status" value="1"/>
</dbReference>
<proteinExistence type="inferred from homology"/>
<dbReference type="PANTHER" id="PTHR30532">
    <property type="entry name" value="IRON III DICITRATE-BINDING PERIPLASMIC PROTEIN"/>
    <property type="match status" value="1"/>
</dbReference>
<feature type="domain" description="Fe/B12 periplasmic-binding" evidence="6">
    <location>
        <begin position="58"/>
        <end position="325"/>
    </location>
</feature>
<dbReference type="SUPFAM" id="SSF53807">
    <property type="entry name" value="Helical backbone' metal receptor"/>
    <property type="match status" value="1"/>
</dbReference>
<dbReference type="InterPro" id="IPR051313">
    <property type="entry name" value="Bact_iron-sidero_bind"/>
</dbReference>
<keyword evidence="8" id="KW-1185">Reference proteome</keyword>
<dbReference type="PANTHER" id="PTHR30532:SF1">
    <property type="entry name" value="IRON(3+)-HYDROXAMATE-BINDING PROTEIN FHUD"/>
    <property type="match status" value="1"/>
</dbReference>
<feature type="signal peptide" evidence="5">
    <location>
        <begin position="1"/>
        <end position="19"/>
    </location>
</feature>
<evidence type="ECO:0000256" key="2">
    <source>
        <dbReference type="ARBA" id="ARBA00008814"/>
    </source>
</evidence>
<dbReference type="InterPro" id="IPR002491">
    <property type="entry name" value="ABC_transptr_periplasmic_BD"/>
</dbReference>
<dbReference type="AlphaFoldDB" id="A0AAC9HSI8"/>
<evidence type="ECO:0000256" key="3">
    <source>
        <dbReference type="ARBA" id="ARBA00022448"/>
    </source>
</evidence>
<feature type="chain" id="PRO_5042164233" evidence="5">
    <location>
        <begin position="20"/>
        <end position="325"/>
    </location>
</feature>
<dbReference type="Pfam" id="PF01497">
    <property type="entry name" value="Peripla_BP_2"/>
    <property type="match status" value="1"/>
</dbReference>
<dbReference type="GO" id="GO:0030288">
    <property type="term" value="C:outer membrane-bounded periplasmic space"/>
    <property type="evidence" value="ECO:0007669"/>
    <property type="project" value="TreeGrafter"/>
</dbReference>
<dbReference type="Gene3D" id="3.40.50.1980">
    <property type="entry name" value="Nitrogenase molybdenum iron protein domain"/>
    <property type="match status" value="2"/>
</dbReference>
<dbReference type="Proteomes" id="UP000095210">
    <property type="component" value="Chromosome"/>
</dbReference>
<dbReference type="PROSITE" id="PS50983">
    <property type="entry name" value="FE_B12_PBP"/>
    <property type="match status" value="1"/>
</dbReference>
<evidence type="ECO:0000256" key="4">
    <source>
        <dbReference type="ARBA" id="ARBA00022729"/>
    </source>
</evidence>
<sequence length="325" mass="34021">MRSTRVMIGLSAAAAMVVAGCGTTEEAGGDQPAAGGGDPITIVDSRGQEVTLDGPAQRVAATEWNGVEHLVSLDVMPVGVADIEGYSKWVSAVPLDDTPTEIGTRGEPSIDTLGSLNLDLVVATDSLNEGAIEQIEAMVPVIVIEGGNGEDPIGSMFASLDMVAEATGKQDEAEQLRTDFDAKIAEGAATVEELGATGEPIAFSDAYADAGSVSIRPFVEGALVVSVFEELGLENAWTMEGDASHGLAQADVEGLTELGDVRFWYIANDVLGDPYTDELAGNAIWQSLPFVQDDKVYRFPDGLWMFGGPLSMMQYVDAAVDALEA</sequence>
<evidence type="ECO:0000313" key="8">
    <source>
        <dbReference type="Proteomes" id="UP000095210"/>
    </source>
</evidence>
<dbReference type="EMBL" id="CP014859">
    <property type="protein sequence ID" value="AOS64570.1"/>
    <property type="molecule type" value="Genomic_DNA"/>
</dbReference>
<dbReference type="PROSITE" id="PS51257">
    <property type="entry name" value="PROKAR_LIPOPROTEIN"/>
    <property type="match status" value="1"/>
</dbReference>
<comment type="similarity">
    <text evidence="2">Belongs to the bacterial solute-binding protein 8 family.</text>
</comment>
<keyword evidence="4 5" id="KW-0732">Signal</keyword>
<dbReference type="RefSeq" id="WP_069850818.1">
    <property type="nucleotide sequence ID" value="NZ_CP014859.1"/>
</dbReference>
<name>A0AAC9HSI8_9PSEU</name>
<dbReference type="PRINTS" id="PR01715">
    <property type="entry name" value="FERRIBNDNGPP"/>
</dbReference>
<protein>
    <submittedName>
        <fullName evidence="7">ABC-type Fe3+-hydroxamate transport system, periplasmic component</fullName>
    </submittedName>
</protein>
<reference evidence="8" key="1">
    <citation type="submission" date="2016-03" db="EMBL/GenBank/DDBJ databases">
        <title>Complete genome sequence of the type strain Actinoalloteichus hymeniacidonis DSM 45092.</title>
        <authorList>
            <person name="Schaffert L."/>
            <person name="Albersmeier A."/>
            <person name="Winkler A."/>
            <person name="Kalinowski J."/>
            <person name="Zotchev S."/>
            <person name="Ruckert C."/>
        </authorList>
    </citation>
    <scope>NUCLEOTIDE SEQUENCE [LARGE SCALE GENOMIC DNA]</scope>
    <source>
        <strain evidence="8">HPA177(T) (DSM 45092(T))</strain>
    </source>
</reference>
<organism evidence="7 8">
    <name type="scientific">Actinoalloteichus hymeniacidonis</name>
    <dbReference type="NCBI Taxonomy" id="340345"/>
    <lineage>
        <taxon>Bacteria</taxon>
        <taxon>Bacillati</taxon>
        <taxon>Actinomycetota</taxon>
        <taxon>Actinomycetes</taxon>
        <taxon>Pseudonocardiales</taxon>
        <taxon>Pseudonocardiaceae</taxon>
        <taxon>Actinoalloteichus</taxon>
    </lineage>
</organism>